<evidence type="ECO:0000313" key="12">
    <source>
        <dbReference type="EMBL" id="EZP79390.1"/>
    </source>
</evidence>
<dbReference type="Pfam" id="PF00512">
    <property type="entry name" value="HisKA"/>
    <property type="match status" value="1"/>
</dbReference>
<dbReference type="SMART" id="SM00086">
    <property type="entry name" value="PAC"/>
    <property type="match status" value="2"/>
</dbReference>
<evidence type="ECO:0000259" key="8">
    <source>
        <dbReference type="PROSITE" id="PS50109"/>
    </source>
</evidence>
<dbReference type="AlphaFoldDB" id="A0A031JR28"/>
<dbReference type="Gene3D" id="3.40.50.2300">
    <property type="match status" value="1"/>
</dbReference>
<evidence type="ECO:0000256" key="6">
    <source>
        <dbReference type="PROSITE-ProRule" id="PRU00169"/>
    </source>
</evidence>
<accession>A0A031JR28</accession>
<dbReference type="InterPro" id="IPR005467">
    <property type="entry name" value="His_kinase_dom"/>
</dbReference>
<keyword evidence="4" id="KW-0808">Transferase</keyword>
<evidence type="ECO:0000259" key="11">
    <source>
        <dbReference type="PROSITE" id="PS50113"/>
    </source>
</evidence>
<dbReference type="Gene3D" id="3.30.450.40">
    <property type="match status" value="1"/>
</dbReference>
<comment type="caution">
    <text evidence="12">The sequence shown here is derived from an EMBL/GenBank/DDBJ whole genome shotgun (WGS) entry which is preliminary data.</text>
</comment>
<evidence type="ECO:0000256" key="4">
    <source>
        <dbReference type="ARBA" id="ARBA00022679"/>
    </source>
</evidence>
<dbReference type="SUPFAM" id="SSF52172">
    <property type="entry name" value="CheY-like"/>
    <property type="match status" value="1"/>
</dbReference>
<dbReference type="Gene3D" id="3.30.450.20">
    <property type="entry name" value="PAS domain"/>
    <property type="match status" value="2"/>
</dbReference>
<dbReference type="InterPro" id="IPR001610">
    <property type="entry name" value="PAC"/>
</dbReference>
<dbReference type="eggNOG" id="COG4191">
    <property type="taxonomic scope" value="Bacteria"/>
</dbReference>
<dbReference type="PROSITE" id="PS50112">
    <property type="entry name" value="PAS"/>
    <property type="match status" value="2"/>
</dbReference>
<protein>
    <recommendedName>
        <fullName evidence="2">histidine kinase</fullName>
        <ecNumber evidence="2">2.7.13.3</ecNumber>
    </recommendedName>
</protein>
<evidence type="ECO:0000256" key="5">
    <source>
        <dbReference type="ARBA" id="ARBA00022777"/>
    </source>
</evidence>
<feature type="domain" description="PAS" evidence="10">
    <location>
        <begin position="331"/>
        <end position="402"/>
    </location>
</feature>
<dbReference type="Gene3D" id="3.30.565.10">
    <property type="entry name" value="Histidine kinase-like ATPase, C-terminal domain"/>
    <property type="match status" value="1"/>
</dbReference>
<organism evidence="12 13">
    <name type="scientific">Novosphingobium resinovorum</name>
    <dbReference type="NCBI Taxonomy" id="158500"/>
    <lineage>
        <taxon>Bacteria</taxon>
        <taxon>Pseudomonadati</taxon>
        <taxon>Pseudomonadota</taxon>
        <taxon>Alphaproteobacteria</taxon>
        <taxon>Sphingomonadales</taxon>
        <taxon>Sphingomonadaceae</taxon>
        <taxon>Novosphingobium</taxon>
    </lineage>
</organism>
<evidence type="ECO:0000256" key="3">
    <source>
        <dbReference type="ARBA" id="ARBA00022553"/>
    </source>
</evidence>
<dbReference type="InterPro" id="IPR035965">
    <property type="entry name" value="PAS-like_dom_sf"/>
</dbReference>
<dbReference type="PATRIC" id="fig|158500.4.peg.4123"/>
<evidence type="ECO:0000313" key="13">
    <source>
        <dbReference type="Proteomes" id="UP000024329"/>
    </source>
</evidence>
<dbReference type="NCBIfam" id="TIGR00229">
    <property type="entry name" value="sensory_box"/>
    <property type="match status" value="2"/>
</dbReference>
<feature type="domain" description="Histidine kinase" evidence="8">
    <location>
        <begin position="498"/>
        <end position="722"/>
    </location>
</feature>
<dbReference type="SMART" id="SM00091">
    <property type="entry name" value="PAS"/>
    <property type="match status" value="2"/>
</dbReference>
<gene>
    <name evidence="12" type="ORF">BV97_04057</name>
</gene>
<comment type="catalytic activity">
    <reaction evidence="1">
        <text>ATP + protein L-histidine = ADP + protein N-phospho-L-histidine.</text>
        <dbReference type="EC" id="2.7.13.3"/>
    </reaction>
</comment>
<feature type="modified residue" description="4-aspartylphosphate" evidence="6">
    <location>
        <position position="794"/>
    </location>
</feature>
<dbReference type="Pfam" id="PF02518">
    <property type="entry name" value="HATPase_c"/>
    <property type="match status" value="1"/>
</dbReference>
<evidence type="ECO:0000256" key="7">
    <source>
        <dbReference type="SAM" id="Coils"/>
    </source>
</evidence>
<evidence type="ECO:0000259" key="9">
    <source>
        <dbReference type="PROSITE" id="PS50110"/>
    </source>
</evidence>
<dbReference type="InterPro" id="IPR036097">
    <property type="entry name" value="HisK_dim/P_sf"/>
</dbReference>
<dbReference type="SMART" id="SM00065">
    <property type="entry name" value="GAF"/>
    <property type="match status" value="1"/>
</dbReference>
<dbReference type="Gene3D" id="2.10.70.100">
    <property type="match status" value="2"/>
</dbReference>
<evidence type="ECO:0000256" key="2">
    <source>
        <dbReference type="ARBA" id="ARBA00012438"/>
    </source>
</evidence>
<dbReference type="InterPro" id="IPR036890">
    <property type="entry name" value="HATPase_C_sf"/>
</dbReference>
<dbReference type="InterPro" id="IPR013655">
    <property type="entry name" value="PAS_fold_3"/>
</dbReference>
<sequence length="861" mass="95566">MSSNVTEIPGNSTAEVWSEADRVASLESYGILDTPQEADFDDIVRLAAETFTAPIAVVNMVASDRQWFKAEVGIGVRELPLDVSICAHAILQNDFLVVSDTREDARFACNPLVTAEGGLRFYAGAILRDKTGLPIGTICVLDRAPRPDGITSYRRQVLEVLARQVMAQLELRKALQAQASRAEELRVEVEQRARVEKALRAIRERYRLVSRATNDAIWDWDFTTDHVTWNQALEAAHGHRLADIEPTGEWWIAHIHPDDRDRVHHSIHGAIDGDAESWSDEYRFCRFDGSYAAILDRGHIIRDQEGKAVRMIGAMLDLTEQQRTRAELMLNEERLRLATQAAEVGFWDVDVVHDILIWPPIVKAMFGISPDVPVSMADYYSGLHPDDREATFEAYAAAADPARRAIYDVEYRTIGKEDQIERWVAAKGRGVFDESGHCLRVIGTAIDVTERKRAEVRVLELNEHLERRVAQAISEREQVEEALRQSQKMEAVGQLTGGIAHDFNNMLAVIVGSLDLLNRRLGDEDARAKRYVDAALEGAGRAATLTQRLLAFSRQQPLNPEVLDANKLVPGMSELLIHSLGTDVRLETVLAAGLWRTHADRNQLENVVLNLAVNARDAMPEGGRLTIETQNVHFDDRYAAAHLGVPPGHYVLIAISDTGCGMPPEIIAKAFDPFFTTKQVGKGTGLGLSQVYGFVKQSGGHVKIYSELGQGTTVKIYLPRFIGDEIEAEQLSIGDLPLGEEQEIILVVEDEPAVRQFSVDALTELGYQVLEADGAVAALQLIDAHPEISLLFTDIVMPDINGRKLADEAQRRRPELKVLYTSGYTRNAVVHNGVIDPGVELIGKPFTIEQLATKVRNVLES</sequence>
<name>A0A031JR28_9SPHN</name>
<dbReference type="PRINTS" id="PR00344">
    <property type="entry name" value="BCTRLSENSOR"/>
</dbReference>
<dbReference type="InterPro" id="IPR011006">
    <property type="entry name" value="CheY-like_superfamily"/>
</dbReference>
<dbReference type="SMART" id="SM00387">
    <property type="entry name" value="HATPase_c"/>
    <property type="match status" value="1"/>
</dbReference>
<dbReference type="InterPro" id="IPR029016">
    <property type="entry name" value="GAF-like_dom_sf"/>
</dbReference>
<dbReference type="SUPFAM" id="SSF47384">
    <property type="entry name" value="Homodimeric domain of signal transducing histidine kinase"/>
    <property type="match status" value="1"/>
</dbReference>
<keyword evidence="7" id="KW-0175">Coiled coil</keyword>
<dbReference type="CDD" id="cd00130">
    <property type="entry name" value="PAS"/>
    <property type="match status" value="1"/>
</dbReference>
<feature type="domain" description="PAS" evidence="10">
    <location>
        <begin position="202"/>
        <end position="274"/>
    </location>
</feature>
<dbReference type="RefSeq" id="WP_081799134.1">
    <property type="nucleotide sequence ID" value="NZ_CP017076.1"/>
</dbReference>
<dbReference type="SUPFAM" id="SSF55874">
    <property type="entry name" value="ATPase domain of HSP90 chaperone/DNA topoisomerase II/histidine kinase"/>
    <property type="match status" value="1"/>
</dbReference>
<dbReference type="eggNOG" id="COG2203">
    <property type="taxonomic scope" value="Bacteria"/>
</dbReference>
<evidence type="ECO:0000256" key="1">
    <source>
        <dbReference type="ARBA" id="ARBA00000085"/>
    </source>
</evidence>
<feature type="domain" description="PAC" evidence="11">
    <location>
        <begin position="278"/>
        <end position="330"/>
    </location>
</feature>
<dbReference type="PROSITE" id="PS50110">
    <property type="entry name" value="RESPONSE_REGULATORY"/>
    <property type="match status" value="1"/>
</dbReference>
<feature type="domain" description="PAC" evidence="11">
    <location>
        <begin position="407"/>
        <end position="460"/>
    </location>
</feature>
<dbReference type="Gene3D" id="1.10.287.130">
    <property type="match status" value="1"/>
</dbReference>
<dbReference type="InterPro" id="IPR003018">
    <property type="entry name" value="GAF"/>
</dbReference>
<feature type="domain" description="Response regulatory" evidence="9">
    <location>
        <begin position="744"/>
        <end position="859"/>
    </location>
</feature>
<dbReference type="EC" id="2.7.13.3" evidence="2"/>
<dbReference type="CDD" id="cd16919">
    <property type="entry name" value="HATPase_CckA-like"/>
    <property type="match status" value="1"/>
</dbReference>
<dbReference type="Pfam" id="PF08447">
    <property type="entry name" value="PAS_3"/>
    <property type="match status" value="2"/>
</dbReference>
<dbReference type="SUPFAM" id="SSF55781">
    <property type="entry name" value="GAF domain-like"/>
    <property type="match status" value="1"/>
</dbReference>
<dbReference type="Proteomes" id="UP000024329">
    <property type="component" value="Unassembled WGS sequence"/>
</dbReference>
<dbReference type="PROSITE" id="PS50113">
    <property type="entry name" value="PAC"/>
    <property type="match status" value="2"/>
</dbReference>
<proteinExistence type="predicted"/>
<dbReference type="Pfam" id="PF00072">
    <property type="entry name" value="Response_reg"/>
    <property type="match status" value="1"/>
</dbReference>
<dbReference type="InterPro" id="IPR000014">
    <property type="entry name" value="PAS"/>
</dbReference>
<keyword evidence="5 12" id="KW-0418">Kinase</keyword>
<dbReference type="InterPro" id="IPR004358">
    <property type="entry name" value="Sig_transdc_His_kin-like_C"/>
</dbReference>
<dbReference type="InterPro" id="IPR001789">
    <property type="entry name" value="Sig_transdc_resp-reg_receiver"/>
</dbReference>
<dbReference type="InterPro" id="IPR003594">
    <property type="entry name" value="HATPase_dom"/>
</dbReference>
<dbReference type="PANTHER" id="PTHR43065:SF49">
    <property type="entry name" value="HISTIDINE KINASE"/>
    <property type="match status" value="1"/>
</dbReference>
<evidence type="ECO:0000259" key="10">
    <source>
        <dbReference type="PROSITE" id="PS50112"/>
    </source>
</evidence>
<dbReference type="GO" id="GO:0000155">
    <property type="term" value="F:phosphorelay sensor kinase activity"/>
    <property type="evidence" value="ECO:0007669"/>
    <property type="project" value="InterPro"/>
</dbReference>
<dbReference type="EMBL" id="JFYZ01000026">
    <property type="protein sequence ID" value="EZP79390.1"/>
    <property type="molecule type" value="Genomic_DNA"/>
</dbReference>
<dbReference type="InterPro" id="IPR000700">
    <property type="entry name" value="PAS-assoc_C"/>
</dbReference>
<keyword evidence="3 6" id="KW-0597">Phosphoprotein</keyword>
<dbReference type="PROSITE" id="PS50109">
    <property type="entry name" value="HIS_KIN"/>
    <property type="match status" value="1"/>
</dbReference>
<dbReference type="eggNOG" id="COG0784">
    <property type="taxonomic scope" value="Bacteria"/>
</dbReference>
<reference evidence="12 13" key="1">
    <citation type="submission" date="2014-03" db="EMBL/GenBank/DDBJ databases">
        <title>Whole genome sequence of Novosphingobium resinovorum KF1.</title>
        <authorList>
            <person name="Gan H.M."/>
            <person name="Gan H.Y."/>
            <person name="Chew T.H."/>
            <person name="Savka M.A."/>
        </authorList>
    </citation>
    <scope>NUCLEOTIDE SEQUENCE [LARGE SCALE GENOMIC DNA]</scope>
    <source>
        <strain evidence="12 13">KF1</strain>
    </source>
</reference>
<dbReference type="SMART" id="SM00388">
    <property type="entry name" value="HisKA"/>
    <property type="match status" value="1"/>
</dbReference>
<dbReference type="PANTHER" id="PTHR43065">
    <property type="entry name" value="SENSOR HISTIDINE KINASE"/>
    <property type="match status" value="1"/>
</dbReference>
<dbReference type="SMART" id="SM00448">
    <property type="entry name" value="REC"/>
    <property type="match status" value="1"/>
</dbReference>
<dbReference type="InterPro" id="IPR003661">
    <property type="entry name" value="HisK_dim/P_dom"/>
</dbReference>
<dbReference type="SUPFAM" id="SSF55785">
    <property type="entry name" value="PYP-like sensor domain (PAS domain)"/>
    <property type="match status" value="2"/>
</dbReference>
<dbReference type="OrthoDB" id="9796100at2"/>
<feature type="coiled-coil region" evidence="7">
    <location>
        <begin position="462"/>
        <end position="489"/>
    </location>
</feature>